<dbReference type="InterPro" id="IPR032859">
    <property type="entry name" value="KH_dom-like"/>
</dbReference>
<feature type="binding site" evidence="8">
    <location>
        <begin position="188"/>
        <end position="195"/>
    </location>
    <ligand>
        <name>GTP</name>
        <dbReference type="ChEBI" id="CHEBI:37565"/>
        <label>2</label>
    </ligand>
</feature>
<dbReference type="Proteomes" id="UP001304300">
    <property type="component" value="Chromosome"/>
</dbReference>
<dbReference type="AlphaFoldDB" id="A0AAQ3L836"/>
<feature type="domain" description="GTPase Der C-terminal KH-domain-like" evidence="12">
    <location>
        <begin position="377"/>
        <end position="454"/>
    </location>
</feature>
<proteinExistence type="inferred from homology"/>
<gene>
    <name evidence="8 13" type="primary">der</name>
    <name evidence="13" type="ORF">RZN69_22495</name>
</gene>
<comment type="similarity">
    <text evidence="1 8 9">Belongs to the TRAFAC class TrmE-Era-EngA-EngB-Septin-like GTPase superfamily. EngA (Der) GTPase family.</text>
</comment>
<dbReference type="InterPro" id="IPR015946">
    <property type="entry name" value="KH_dom-like_a/b"/>
</dbReference>
<dbReference type="GO" id="GO:0005525">
    <property type="term" value="F:GTP binding"/>
    <property type="evidence" value="ECO:0007669"/>
    <property type="project" value="UniProtKB-UniRule"/>
</dbReference>
<evidence type="ECO:0000313" key="13">
    <source>
        <dbReference type="EMBL" id="WOO41399.1"/>
    </source>
</evidence>
<feature type="domain" description="G" evidence="11">
    <location>
        <begin position="183"/>
        <end position="306"/>
    </location>
</feature>
<dbReference type="PANTHER" id="PTHR43834">
    <property type="entry name" value="GTPASE DER"/>
    <property type="match status" value="1"/>
</dbReference>
<dbReference type="InterPro" id="IPR016484">
    <property type="entry name" value="GTPase_Der"/>
</dbReference>
<keyword evidence="13" id="KW-0378">Hydrolase</keyword>
<evidence type="ECO:0000259" key="11">
    <source>
        <dbReference type="Pfam" id="PF01926"/>
    </source>
</evidence>
<comment type="subunit">
    <text evidence="8">Associates with the 50S ribosomal subunit.</text>
</comment>
<feature type="binding site" evidence="8">
    <location>
        <begin position="56"/>
        <end position="60"/>
    </location>
    <ligand>
        <name>GTP</name>
        <dbReference type="ChEBI" id="CHEBI:37565"/>
        <label>1</label>
    </ligand>
</feature>
<evidence type="ECO:0000256" key="10">
    <source>
        <dbReference type="SAM" id="MobiDB-lite"/>
    </source>
</evidence>
<dbReference type="InterPro" id="IPR027417">
    <property type="entry name" value="P-loop_NTPase"/>
</dbReference>
<accession>A0AAQ3L836</accession>
<evidence type="ECO:0000256" key="9">
    <source>
        <dbReference type="RuleBase" id="RU004481"/>
    </source>
</evidence>
<dbReference type="PANTHER" id="PTHR43834:SF6">
    <property type="entry name" value="GTPASE DER"/>
    <property type="match status" value="1"/>
</dbReference>
<feature type="domain" description="G" evidence="11">
    <location>
        <begin position="7"/>
        <end position="123"/>
    </location>
</feature>
<dbReference type="RefSeq" id="WP_317833883.1">
    <property type="nucleotide sequence ID" value="NZ_CP136920.1"/>
</dbReference>
<name>A0AAQ3L836_9BACT</name>
<dbReference type="EMBL" id="CP136920">
    <property type="protein sequence ID" value="WOO41399.1"/>
    <property type="molecule type" value="Genomic_DNA"/>
</dbReference>
<comment type="function">
    <text evidence="8 9">GTPase that plays an essential role in the late steps of ribosome biogenesis.</text>
</comment>
<evidence type="ECO:0000256" key="2">
    <source>
        <dbReference type="ARBA" id="ARBA00020953"/>
    </source>
</evidence>
<dbReference type="PIRSF" id="PIRSF006485">
    <property type="entry name" value="GTP-binding_EngA"/>
    <property type="match status" value="1"/>
</dbReference>
<sequence length="492" mass="54950">MIPPERTVAIVGRPNVGKSRLFNRLVGKRMAIVHDMPGVTRDLASAEVEDNYNLLDTGGIGMKPEMTPQMIHDATEEQVDFAVQAASVIVFVTDGIEGLTVIDEELAKQFRRYGKPVVLVVNKIDKQSAVRNLDDFFKLGLGDPQAISAEHGDGVDVLHEVIVSQMPPYKPPFYSKKEERRIRICLCGRPNVGKSSLGNRLLKAPRLIVSEVAGTTRDAIETDLDYTDSDGTELKFRLMDTAGVKPRRKLGSSLDYFSGLRTSGAIERTDIAFLVLDAMTGVTKHDKTLAGEVLKFGKGLVIVVNKWDLALEQFREQPVRGYETEKEFREAFAEAVDKELFFLPKSPILFVSAVSGFKVESILKAARTVDVTSGLQLPTGALNKTLSKLMDKQAPRIVGKKRFKVYYSVHVSSRPITIRMFCNREEQLDDRYRRYLETGLREAFQLEGCPIRLDLVGKPQDSNPYHTPLAPGKDRKAKNTLDKHSRGKKRST</sequence>
<keyword evidence="6 8" id="KW-0342">GTP-binding</keyword>
<evidence type="ECO:0000256" key="6">
    <source>
        <dbReference type="ARBA" id="ARBA00023134"/>
    </source>
</evidence>
<dbReference type="NCBIfam" id="TIGR03594">
    <property type="entry name" value="GTPase_EngA"/>
    <property type="match status" value="1"/>
</dbReference>
<dbReference type="Pfam" id="PF14714">
    <property type="entry name" value="KH_dom-like"/>
    <property type="match status" value="1"/>
</dbReference>
<keyword evidence="3 8" id="KW-0690">Ribosome biogenesis</keyword>
<keyword evidence="14" id="KW-1185">Reference proteome</keyword>
<keyword evidence="5 8" id="KW-0547">Nucleotide-binding</keyword>
<dbReference type="InterPro" id="IPR005225">
    <property type="entry name" value="Small_GTP-bd"/>
</dbReference>
<evidence type="ECO:0000313" key="14">
    <source>
        <dbReference type="Proteomes" id="UP001304300"/>
    </source>
</evidence>
<feature type="binding site" evidence="8">
    <location>
        <begin position="240"/>
        <end position="244"/>
    </location>
    <ligand>
        <name>GTP</name>
        <dbReference type="ChEBI" id="CHEBI:37565"/>
        <label>2</label>
    </ligand>
</feature>
<dbReference type="CDD" id="cd01894">
    <property type="entry name" value="EngA1"/>
    <property type="match status" value="1"/>
</dbReference>
<organism evidence="13 14">
    <name type="scientific">Rubellicoccus peritrichatus</name>
    <dbReference type="NCBI Taxonomy" id="3080537"/>
    <lineage>
        <taxon>Bacteria</taxon>
        <taxon>Pseudomonadati</taxon>
        <taxon>Verrucomicrobiota</taxon>
        <taxon>Opitutia</taxon>
        <taxon>Puniceicoccales</taxon>
        <taxon>Cerasicoccaceae</taxon>
        <taxon>Rubellicoccus</taxon>
    </lineage>
</organism>
<dbReference type="InterPro" id="IPR006073">
    <property type="entry name" value="GTP-bd"/>
</dbReference>
<dbReference type="GO" id="GO:0043022">
    <property type="term" value="F:ribosome binding"/>
    <property type="evidence" value="ECO:0007669"/>
    <property type="project" value="TreeGrafter"/>
</dbReference>
<dbReference type="Gene3D" id="3.30.300.20">
    <property type="match status" value="1"/>
</dbReference>
<reference evidence="13 14" key="1">
    <citation type="submission" date="2023-10" db="EMBL/GenBank/DDBJ databases">
        <title>Rubellicoccus peritrichatus gen. nov., sp. nov., isolated from an algae of coral reef tank.</title>
        <authorList>
            <person name="Luo J."/>
        </authorList>
    </citation>
    <scope>NUCLEOTIDE SEQUENCE [LARGE SCALE GENOMIC DNA]</scope>
    <source>
        <strain evidence="13 14">CR14</strain>
    </source>
</reference>
<evidence type="ECO:0000259" key="12">
    <source>
        <dbReference type="Pfam" id="PF14714"/>
    </source>
</evidence>
<evidence type="ECO:0000256" key="5">
    <source>
        <dbReference type="ARBA" id="ARBA00022741"/>
    </source>
</evidence>
<evidence type="ECO:0000256" key="4">
    <source>
        <dbReference type="ARBA" id="ARBA00022737"/>
    </source>
</evidence>
<feature type="binding site" evidence="8">
    <location>
        <begin position="122"/>
        <end position="125"/>
    </location>
    <ligand>
        <name>GTP</name>
        <dbReference type="ChEBI" id="CHEBI:37565"/>
        <label>1</label>
    </ligand>
</feature>
<dbReference type="GO" id="GO:0042254">
    <property type="term" value="P:ribosome biogenesis"/>
    <property type="evidence" value="ECO:0007669"/>
    <property type="project" value="UniProtKB-KW"/>
</dbReference>
<dbReference type="NCBIfam" id="TIGR00231">
    <property type="entry name" value="small_GTP"/>
    <property type="match status" value="2"/>
</dbReference>
<dbReference type="CDD" id="cd01895">
    <property type="entry name" value="EngA2"/>
    <property type="match status" value="1"/>
</dbReference>
<dbReference type="Gene3D" id="3.40.50.300">
    <property type="entry name" value="P-loop containing nucleotide triphosphate hydrolases"/>
    <property type="match status" value="2"/>
</dbReference>
<protein>
    <recommendedName>
        <fullName evidence="2 8">GTPase Der</fullName>
    </recommendedName>
    <alternativeName>
        <fullName evidence="7 8">GTP-binding protein EngA</fullName>
    </alternativeName>
</protein>
<evidence type="ECO:0000256" key="8">
    <source>
        <dbReference type="HAMAP-Rule" id="MF_00195"/>
    </source>
</evidence>
<dbReference type="HAMAP" id="MF_00195">
    <property type="entry name" value="GTPase_Der"/>
    <property type="match status" value="1"/>
</dbReference>
<dbReference type="GO" id="GO:0016787">
    <property type="term" value="F:hydrolase activity"/>
    <property type="evidence" value="ECO:0007669"/>
    <property type="project" value="UniProtKB-KW"/>
</dbReference>
<keyword evidence="4 9" id="KW-0677">Repeat</keyword>
<evidence type="ECO:0000256" key="1">
    <source>
        <dbReference type="ARBA" id="ARBA00008279"/>
    </source>
</evidence>
<dbReference type="Pfam" id="PF01926">
    <property type="entry name" value="MMR_HSR1"/>
    <property type="match status" value="2"/>
</dbReference>
<feature type="binding site" evidence="8">
    <location>
        <begin position="12"/>
        <end position="19"/>
    </location>
    <ligand>
        <name>GTP</name>
        <dbReference type="ChEBI" id="CHEBI:37565"/>
        <label>1</label>
    </ligand>
</feature>
<dbReference type="SUPFAM" id="SSF52540">
    <property type="entry name" value="P-loop containing nucleoside triphosphate hydrolases"/>
    <property type="match status" value="2"/>
</dbReference>
<feature type="binding site" evidence="8">
    <location>
        <begin position="305"/>
        <end position="308"/>
    </location>
    <ligand>
        <name>GTP</name>
        <dbReference type="ChEBI" id="CHEBI:37565"/>
        <label>2</label>
    </ligand>
</feature>
<evidence type="ECO:0000256" key="3">
    <source>
        <dbReference type="ARBA" id="ARBA00022517"/>
    </source>
</evidence>
<evidence type="ECO:0000256" key="7">
    <source>
        <dbReference type="ARBA" id="ARBA00032345"/>
    </source>
</evidence>
<feature type="region of interest" description="Disordered" evidence="10">
    <location>
        <begin position="457"/>
        <end position="492"/>
    </location>
</feature>
<feature type="compositionally biased region" description="Basic and acidic residues" evidence="10">
    <location>
        <begin position="472"/>
        <end position="484"/>
    </location>
</feature>
<dbReference type="SUPFAM" id="SSF82653">
    <property type="entry name" value="Probable GTPase Der, C-terminal domain"/>
    <property type="match status" value="1"/>
</dbReference>